<evidence type="ECO:0000313" key="2">
    <source>
        <dbReference type="EMBL" id="KAK2025059.1"/>
    </source>
</evidence>
<evidence type="ECO:0000313" key="3">
    <source>
        <dbReference type="Proteomes" id="UP001232148"/>
    </source>
</evidence>
<dbReference type="AlphaFoldDB" id="A0AAD9HBH7"/>
<dbReference type="Proteomes" id="UP001232148">
    <property type="component" value="Unassembled WGS sequence"/>
</dbReference>
<protein>
    <submittedName>
        <fullName evidence="2">Uncharacterized protein</fullName>
    </submittedName>
</protein>
<dbReference type="EMBL" id="MU842946">
    <property type="protein sequence ID" value="KAK2025059.1"/>
    <property type="molecule type" value="Genomic_DNA"/>
</dbReference>
<reference evidence="2" key="1">
    <citation type="submission" date="2021-06" db="EMBL/GenBank/DDBJ databases">
        <title>Comparative genomics, transcriptomics and evolutionary studies reveal genomic signatures of adaptation to plant cell wall in hemibiotrophic fungi.</title>
        <authorList>
            <consortium name="DOE Joint Genome Institute"/>
            <person name="Baroncelli R."/>
            <person name="Diaz J.F."/>
            <person name="Benocci T."/>
            <person name="Peng M."/>
            <person name="Battaglia E."/>
            <person name="Haridas S."/>
            <person name="Andreopoulos W."/>
            <person name="Labutti K."/>
            <person name="Pangilinan J."/>
            <person name="Floch G.L."/>
            <person name="Makela M.R."/>
            <person name="Henrissat B."/>
            <person name="Grigoriev I.V."/>
            <person name="Crouch J.A."/>
            <person name="De Vries R.P."/>
            <person name="Sukno S.A."/>
            <person name="Thon M.R."/>
        </authorList>
    </citation>
    <scope>NUCLEOTIDE SEQUENCE</scope>
    <source>
        <strain evidence="2">MAFF235873</strain>
    </source>
</reference>
<evidence type="ECO:0000256" key="1">
    <source>
        <dbReference type="SAM" id="MobiDB-lite"/>
    </source>
</evidence>
<sequence length="111" mass="12468">MCRTLPKPPPPYIWGFPESWFSASSAARGPIPQKNDPVIGRPPSSFVSRPLFSSVPCGHWFRVVVSAIRYPFALIGLYRRRPGRQTPPSMAHRNRNTRSPVPPRQDIGFTG</sequence>
<organism evidence="2 3">
    <name type="scientific">Colletotrichum zoysiae</name>
    <dbReference type="NCBI Taxonomy" id="1216348"/>
    <lineage>
        <taxon>Eukaryota</taxon>
        <taxon>Fungi</taxon>
        <taxon>Dikarya</taxon>
        <taxon>Ascomycota</taxon>
        <taxon>Pezizomycotina</taxon>
        <taxon>Sordariomycetes</taxon>
        <taxon>Hypocreomycetidae</taxon>
        <taxon>Glomerellales</taxon>
        <taxon>Glomerellaceae</taxon>
        <taxon>Colletotrichum</taxon>
        <taxon>Colletotrichum graminicola species complex</taxon>
    </lineage>
</organism>
<comment type="caution">
    <text evidence="2">The sequence shown here is derived from an EMBL/GenBank/DDBJ whole genome shotgun (WGS) entry which is preliminary data.</text>
</comment>
<accession>A0AAD9HBH7</accession>
<name>A0AAD9HBH7_9PEZI</name>
<proteinExistence type="predicted"/>
<keyword evidence="3" id="KW-1185">Reference proteome</keyword>
<gene>
    <name evidence="2" type="ORF">LX32DRAFT_71027</name>
</gene>
<feature type="region of interest" description="Disordered" evidence="1">
    <location>
        <begin position="81"/>
        <end position="111"/>
    </location>
</feature>